<dbReference type="GO" id="GO:0016627">
    <property type="term" value="F:oxidoreductase activity, acting on the CH-CH group of donors"/>
    <property type="evidence" value="ECO:0007669"/>
    <property type="project" value="InterPro"/>
</dbReference>
<evidence type="ECO:0000256" key="1">
    <source>
        <dbReference type="ARBA" id="ARBA00022630"/>
    </source>
</evidence>
<proteinExistence type="predicted"/>
<dbReference type="HOGENOM" id="CLU_3361507_0_0_6"/>
<feature type="domain" description="Acyl-CoA dehydrogenase/oxidase C-terminal" evidence="2">
    <location>
        <begin position="2"/>
        <end position="34"/>
    </location>
</feature>
<dbReference type="InterPro" id="IPR009075">
    <property type="entry name" value="AcylCo_DH/oxidase_C"/>
</dbReference>
<organism evidence="3 4">
    <name type="scientific">Pseudomonas savastanoi pv. glycinea str. race 4</name>
    <dbReference type="NCBI Taxonomy" id="875330"/>
    <lineage>
        <taxon>Bacteria</taxon>
        <taxon>Pseudomonadati</taxon>
        <taxon>Pseudomonadota</taxon>
        <taxon>Gammaproteobacteria</taxon>
        <taxon>Pseudomonadales</taxon>
        <taxon>Pseudomonadaceae</taxon>
        <taxon>Pseudomonas</taxon>
    </lineage>
</organism>
<comment type="caution">
    <text evidence="3">The sequence shown here is derived from an EMBL/GenBank/DDBJ whole genome shotgun (WGS) entry which is preliminary data.</text>
</comment>
<feature type="non-terminal residue" evidence="3">
    <location>
        <position position="1"/>
    </location>
</feature>
<dbReference type="EMBL" id="ADWY01003905">
    <property type="protein sequence ID" value="EGH19325.1"/>
    <property type="molecule type" value="Genomic_DNA"/>
</dbReference>
<dbReference type="AlphaFoldDB" id="F3CJ83"/>
<evidence type="ECO:0000313" key="4">
    <source>
        <dbReference type="Proteomes" id="UP000005466"/>
    </source>
</evidence>
<dbReference type="Proteomes" id="UP000005466">
    <property type="component" value="Unassembled WGS sequence"/>
</dbReference>
<sequence length="36" mass="4109">PVVKSWPSEFCLKANELAIQVLGGHGYTREYHVEIH</sequence>
<name>F3CJ83_PSESG</name>
<feature type="non-terminal residue" evidence="3">
    <location>
        <position position="36"/>
    </location>
</feature>
<dbReference type="Pfam" id="PF00441">
    <property type="entry name" value="Acyl-CoA_dh_1"/>
    <property type="match status" value="1"/>
</dbReference>
<dbReference type="InterPro" id="IPR036250">
    <property type="entry name" value="AcylCo_DH-like_C"/>
</dbReference>
<gene>
    <name evidence="3" type="ORF">Pgy4_40787</name>
</gene>
<accession>F3CJ83</accession>
<evidence type="ECO:0000259" key="2">
    <source>
        <dbReference type="Pfam" id="PF00441"/>
    </source>
</evidence>
<evidence type="ECO:0000313" key="3">
    <source>
        <dbReference type="EMBL" id="EGH19325.1"/>
    </source>
</evidence>
<dbReference type="Gene3D" id="1.20.140.10">
    <property type="entry name" value="Butyryl-CoA Dehydrogenase, subunit A, domain 3"/>
    <property type="match status" value="1"/>
</dbReference>
<protein>
    <submittedName>
        <fullName evidence="3">Acyl-CoA dehydrogenase domain-containing protein</fullName>
    </submittedName>
</protein>
<dbReference type="SUPFAM" id="SSF47203">
    <property type="entry name" value="Acyl-CoA dehydrogenase C-terminal domain-like"/>
    <property type="match status" value="1"/>
</dbReference>
<reference evidence="3 4" key="1">
    <citation type="journal article" date="2011" name="PLoS Pathog.">
        <title>Dynamic evolution of pathogenicity revealed by sequencing and comparative genomics of 19 Pseudomonas syringae isolates.</title>
        <authorList>
            <person name="Baltrus D.A."/>
            <person name="Nishimura M.T."/>
            <person name="Romanchuk A."/>
            <person name="Chang J.H."/>
            <person name="Mukhtar M.S."/>
            <person name="Cherkis K."/>
            <person name="Roach J."/>
            <person name="Grant S.R."/>
            <person name="Jones C.D."/>
            <person name="Dangl J.L."/>
        </authorList>
    </citation>
    <scope>NUCLEOTIDE SEQUENCE [LARGE SCALE GENOMIC DNA]</scope>
    <source>
        <strain evidence="4">race 4</strain>
    </source>
</reference>
<keyword evidence="1" id="KW-0285">Flavoprotein</keyword>